<dbReference type="EMBL" id="CP017147">
    <property type="protein sequence ID" value="AOO84501.1"/>
    <property type="molecule type" value="Genomic_DNA"/>
</dbReference>
<evidence type="ECO:0000256" key="3">
    <source>
        <dbReference type="ARBA" id="ARBA00022448"/>
    </source>
</evidence>
<organism evidence="10 11">
    <name type="scientific">Bosea vaviloviae</name>
    <dbReference type="NCBI Taxonomy" id="1526658"/>
    <lineage>
        <taxon>Bacteria</taxon>
        <taxon>Pseudomonadati</taxon>
        <taxon>Pseudomonadota</taxon>
        <taxon>Alphaproteobacteria</taxon>
        <taxon>Hyphomicrobiales</taxon>
        <taxon>Boseaceae</taxon>
        <taxon>Bosea</taxon>
    </lineage>
</organism>
<keyword evidence="5 8" id="KW-0812">Transmembrane</keyword>
<dbReference type="Pfam" id="PF00528">
    <property type="entry name" value="BPD_transp_1"/>
    <property type="match status" value="1"/>
</dbReference>
<name>A0A1D7UAU0_9HYPH</name>
<dbReference type="PROSITE" id="PS50928">
    <property type="entry name" value="ABC_TM1"/>
    <property type="match status" value="1"/>
</dbReference>
<gene>
    <name evidence="10" type="ORF">BHK69_15300</name>
</gene>
<evidence type="ECO:0000259" key="9">
    <source>
        <dbReference type="PROSITE" id="PS50928"/>
    </source>
</evidence>
<feature type="transmembrane region" description="Helical" evidence="8">
    <location>
        <begin position="157"/>
        <end position="179"/>
    </location>
</feature>
<dbReference type="STRING" id="1526658.BHK69_15300"/>
<evidence type="ECO:0000256" key="5">
    <source>
        <dbReference type="ARBA" id="ARBA00022692"/>
    </source>
</evidence>
<evidence type="ECO:0000313" key="10">
    <source>
        <dbReference type="EMBL" id="AOO84501.1"/>
    </source>
</evidence>
<dbReference type="KEGG" id="bvv:BHK69_15300"/>
<reference evidence="10 11" key="1">
    <citation type="journal article" date="2015" name="Antonie Van Leeuwenhoek">
        <title>Bosea vaviloviae sp. nov., a new species of slow-growing rhizobia isolated from nodules of the relict species Vavilovia formosa (Stev.) Fed.</title>
        <authorList>
            <person name="Safronova V.I."/>
            <person name="Kuznetsova I.G."/>
            <person name="Sazanova A.L."/>
            <person name="Kimeklis A.K."/>
            <person name="Belimov A.A."/>
            <person name="Andronov E.E."/>
            <person name="Pinaev A.G."/>
            <person name="Chizhevskaya E.P."/>
            <person name="Pukhaev A.R."/>
            <person name="Popov K.P."/>
            <person name="Willems A."/>
            <person name="Tikhonovich I.A."/>
        </authorList>
    </citation>
    <scope>NUCLEOTIDE SEQUENCE [LARGE SCALE GENOMIC DNA]</scope>
    <source>
        <strain evidence="10 11">Vaf18</strain>
    </source>
</reference>
<proteinExistence type="inferred from homology"/>
<feature type="domain" description="ABC transmembrane type-1" evidence="9">
    <location>
        <begin position="76"/>
        <end position="283"/>
    </location>
</feature>
<dbReference type="InterPro" id="IPR000515">
    <property type="entry name" value="MetI-like"/>
</dbReference>
<feature type="transmembrane region" description="Helical" evidence="8">
    <location>
        <begin position="20"/>
        <end position="39"/>
    </location>
</feature>
<feature type="transmembrane region" description="Helical" evidence="8">
    <location>
        <begin position="260"/>
        <end position="287"/>
    </location>
</feature>
<protein>
    <submittedName>
        <fullName evidence="10">ABC transporter permease</fullName>
    </submittedName>
</protein>
<comment type="subcellular location">
    <subcellularLocation>
        <location evidence="1 8">Cell membrane</location>
        <topology evidence="1 8">Multi-pass membrane protein</topology>
    </subcellularLocation>
</comment>
<keyword evidence="3 8" id="KW-0813">Transport</keyword>
<comment type="similarity">
    <text evidence="2">Belongs to the binding-protein-dependent transport system permease family. CysTW subfamily.</text>
</comment>
<feature type="transmembrane region" description="Helical" evidence="8">
    <location>
        <begin position="113"/>
        <end position="137"/>
    </location>
</feature>
<evidence type="ECO:0000256" key="4">
    <source>
        <dbReference type="ARBA" id="ARBA00022475"/>
    </source>
</evidence>
<evidence type="ECO:0000256" key="1">
    <source>
        <dbReference type="ARBA" id="ARBA00004651"/>
    </source>
</evidence>
<dbReference type="Proteomes" id="UP000094969">
    <property type="component" value="Chromosome"/>
</dbReference>
<keyword evidence="4" id="KW-1003">Cell membrane</keyword>
<accession>A0A1D7UAU0</accession>
<dbReference type="PANTHER" id="PTHR42929">
    <property type="entry name" value="INNER MEMBRANE ABC TRANSPORTER PERMEASE PROTEIN YDCU-RELATED-RELATED"/>
    <property type="match status" value="1"/>
</dbReference>
<evidence type="ECO:0000256" key="7">
    <source>
        <dbReference type="ARBA" id="ARBA00023136"/>
    </source>
</evidence>
<keyword evidence="6 8" id="KW-1133">Transmembrane helix</keyword>
<dbReference type="SUPFAM" id="SSF161098">
    <property type="entry name" value="MetI-like"/>
    <property type="match status" value="1"/>
</dbReference>
<keyword evidence="11" id="KW-1185">Reference proteome</keyword>
<dbReference type="PANTHER" id="PTHR42929:SF5">
    <property type="entry name" value="ABC TRANSPORTER PERMEASE PROTEIN"/>
    <property type="match status" value="1"/>
</dbReference>
<evidence type="ECO:0000256" key="2">
    <source>
        <dbReference type="ARBA" id="ARBA00007069"/>
    </source>
</evidence>
<evidence type="ECO:0000313" key="11">
    <source>
        <dbReference type="Proteomes" id="UP000094969"/>
    </source>
</evidence>
<keyword evidence="7 8" id="KW-0472">Membrane</keyword>
<feature type="transmembrane region" description="Helical" evidence="8">
    <location>
        <begin position="71"/>
        <end position="101"/>
    </location>
</feature>
<dbReference type="GO" id="GO:0005886">
    <property type="term" value="C:plasma membrane"/>
    <property type="evidence" value="ECO:0007669"/>
    <property type="project" value="UniProtKB-SubCell"/>
</dbReference>
<evidence type="ECO:0000256" key="6">
    <source>
        <dbReference type="ARBA" id="ARBA00022989"/>
    </source>
</evidence>
<dbReference type="AlphaFoldDB" id="A0A1D7UAU0"/>
<dbReference type="Gene3D" id="1.10.3720.10">
    <property type="entry name" value="MetI-like"/>
    <property type="match status" value="1"/>
</dbReference>
<dbReference type="InterPro" id="IPR035906">
    <property type="entry name" value="MetI-like_sf"/>
</dbReference>
<dbReference type="CDD" id="cd06261">
    <property type="entry name" value="TM_PBP2"/>
    <property type="match status" value="1"/>
</dbReference>
<dbReference type="GO" id="GO:0055085">
    <property type="term" value="P:transmembrane transport"/>
    <property type="evidence" value="ECO:0007669"/>
    <property type="project" value="InterPro"/>
</dbReference>
<sequence length="294" mass="31700">MDTSAPSLSRRPARRFSAGWLLLPSLTLVLAGLVLPLVMMGRTSLAVFDPGQVANEGLTLENYTRFFGDPFYLWILARTLTVAASCTLVCLVLGLPAAYILTRLTSPGLKTALILATIIPLLMGNAVRAAGWMVLLSDRGLVNSALLYTGIIVEPVRILYTGTAVVIGLIAVLLPFMIISLQSVFEGIGEIYEEAALSLGARPWAMFFRVLLPLAMPGIFSGCLLCFVLAVNAYATPVLIGGPSFQMMAPKVYEQAIKVYNWPFAASLAFILMGVTFALTVLSSVTLRKRYGMV</sequence>
<feature type="transmembrane region" description="Helical" evidence="8">
    <location>
        <begin position="210"/>
        <end position="240"/>
    </location>
</feature>
<evidence type="ECO:0000256" key="8">
    <source>
        <dbReference type="RuleBase" id="RU363032"/>
    </source>
</evidence>